<gene>
    <name evidence="2" type="ORF">GHA_00524</name>
</gene>
<evidence type="ECO:0000313" key="3">
    <source>
        <dbReference type="Proteomes" id="UP000835792"/>
    </source>
</evidence>
<dbReference type="RefSeq" id="WP_043016712.1">
    <property type="nucleotide sequence ID" value="NZ_CAHPRB010000002.1"/>
</dbReference>
<dbReference type="Proteomes" id="UP000835792">
    <property type="component" value="Unassembled WGS sequence"/>
</dbReference>
<accession>A0ABN7GGX8</accession>
<keyword evidence="3" id="KW-1185">Reference proteome</keyword>
<feature type="transmembrane region" description="Helical" evidence="1">
    <location>
        <begin position="28"/>
        <end position="45"/>
    </location>
</feature>
<dbReference type="InterPro" id="IPR021682">
    <property type="entry name" value="DUF2933"/>
</dbReference>
<evidence type="ECO:0000313" key="2">
    <source>
        <dbReference type="EMBL" id="CAB5534086.1"/>
    </source>
</evidence>
<dbReference type="EMBL" id="CAHPRB010000002">
    <property type="protein sequence ID" value="CAB5534086.1"/>
    <property type="molecule type" value="Genomic_DNA"/>
</dbReference>
<proteinExistence type="predicted"/>
<protein>
    <submittedName>
        <fullName evidence="2">Protein of uncharacterized function (DUF2933)</fullName>
    </submittedName>
</protein>
<name>A0ABN7GGX8_9ENTR</name>
<reference evidence="2" key="1">
    <citation type="submission" date="2020-05" db="EMBL/GenBank/DDBJ databases">
        <authorList>
            <person name="Delgado-Blas J."/>
        </authorList>
    </citation>
    <scope>NUCLEOTIDE SEQUENCE</scope>
    <source>
        <strain evidence="2">BB1468</strain>
    </source>
</reference>
<keyword evidence="1" id="KW-1133">Transmembrane helix</keyword>
<keyword evidence="1" id="KW-0472">Membrane</keyword>
<sequence length="65" mass="7258">MKSTTYALIAVAATAAFALLREHWSHVAGYWPYLLLLVCPLMHLFHGHGGHGDHQHHGSENDKKN</sequence>
<keyword evidence="1" id="KW-0812">Transmembrane</keyword>
<dbReference type="Pfam" id="PF11666">
    <property type="entry name" value="DUF2933"/>
    <property type="match status" value="1"/>
</dbReference>
<comment type="caution">
    <text evidence="2">The sequence shown here is derived from an EMBL/GenBank/DDBJ whole genome shotgun (WGS) entry which is preliminary data.</text>
</comment>
<organism evidence="2 3">
    <name type="scientific">Citrobacter youngae</name>
    <dbReference type="NCBI Taxonomy" id="133448"/>
    <lineage>
        <taxon>Bacteria</taxon>
        <taxon>Pseudomonadati</taxon>
        <taxon>Pseudomonadota</taxon>
        <taxon>Gammaproteobacteria</taxon>
        <taxon>Enterobacterales</taxon>
        <taxon>Enterobacteriaceae</taxon>
        <taxon>Citrobacter</taxon>
        <taxon>Citrobacter freundii complex</taxon>
    </lineage>
</organism>
<evidence type="ECO:0000256" key="1">
    <source>
        <dbReference type="SAM" id="Phobius"/>
    </source>
</evidence>